<dbReference type="InterPro" id="IPR035093">
    <property type="entry name" value="RelE/ParE_toxin_dom_sf"/>
</dbReference>
<sequence>MSRTDRYEVVLDAGAEDDLRSTAAYLAEVYHEDAAAEFVDAVFDRISVLERFPGRGSAPKELEGINRKGYLQVLLGRYRIFYRIIGERVVVVLIADGRRDMGRLLASRLLAPDPPA</sequence>
<dbReference type="Proteomes" id="UP000218151">
    <property type="component" value="Unassembled WGS sequence"/>
</dbReference>
<dbReference type="SUPFAM" id="SSF143011">
    <property type="entry name" value="RelE-like"/>
    <property type="match status" value="1"/>
</dbReference>
<dbReference type="RefSeq" id="WP_095999307.1">
    <property type="nucleotide sequence ID" value="NZ_NSLI01000005.1"/>
</dbReference>
<dbReference type="InterPro" id="IPR007712">
    <property type="entry name" value="RelE/ParE_toxin"/>
</dbReference>
<dbReference type="Gene3D" id="3.30.2310.20">
    <property type="entry name" value="RelE-like"/>
    <property type="match status" value="1"/>
</dbReference>
<protein>
    <submittedName>
        <fullName evidence="2">Plasmid stabilization protein</fullName>
    </submittedName>
</protein>
<accession>A0A2A2SBL3</accession>
<proteinExistence type="predicted"/>
<dbReference type="EMBL" id="NSLI01000005">
    <property type="protein sequence ID" value="PAX06562.1"/>
    <property type="molecule type" value="Genomic_DNA"/>
</dbReference>
<dbReference type="AlphaFoldDB" id="A0A2A2SBL3"/>
<reference evidence="3" key="1">
    <citation type="submission" date="2017-09" db="EMBL/GenBank/DDBJ databases">
        <authorList>
            <person name="Feng G."/>
            <person name="Zhu H."/>
        </authorList>
    </citation>
    <scope>NUCLEOTIDE SEQUENCE [LARGE SCALE GENOMIC DNA]</scope>
    <source>
        <strain evidence="3">1PNM-20</strain>
    </source>
</reference>
<evidence type="ECO:0000313" key="2">
    <source>
        <dbReference type="EMBL" id="PAX06562.1"/>
    </source>
</evidence>
<keyword evidence="1" id="KW-1277">Toxin-antitoxin system</keyword>
<keyword evidence="3" id="KW-1185">Reference proteome</keyword>
<name>A0A2A2SBL3_9SPHN</name>
<dbReference type="Pfam" id="PF05016">
    <property type="entry name" value="ParE_toxin"/>
    <property type="match status" value="1"/>
</dbReference>
<organism evidence="2 3">
    <name type="scientific">Sphingomonas lenta</name>
    <dbReference type="NCBI Taxonomy" id="1141887"/>
    <lineage>
        <taxon>Bacteria</taxon>
        <taxon>Pseudomonadati</taxon>
        <taxon>Pseudomonadota</taxon>
        <taxon>Alphaproteobacteria</taxon>
        <taxon>Sphingomonadales</taxon>
        <taxon>Sphingomonadaceae</taxon>
        <taxon>Sphingomonas</taxon>
    </lineage>
</organism>
<dbReference type="OrthoDB" id="9798046at2"/>
<evidence type="ECO:0000256" key="1">
    <source>
        <dbReference type="ARBA" id="ARBA00022649"/>
    </source>
</evidence>
<comment type="caution">
    <text evidence="2">The sequence shown here is derived from an EMBL/GenBank/DDBJ whole genome shotgun (WGS) entry which is preliminary data.</text>
</comment>
<evidence type="ECO:0000313" key="3">
    <source>
        <dbReference type="Proteomes" id="UP000218151"/>
    </source>
</evidence>
<gene>
    <name evidence="2" type="ORF">CKY28_15530</name>
</gene>